<dbReference type="EMBL" id="CAJPIJ010000136">
    <property type="protein sequence ID" value="CAG1986558.1"/>
    <property type="molecule type" value="Genomic_DNA"/>
</dbReference>
<accession>A0A4E9EFG3</accession>
<sequence length="230" mass="25407">MVARRPALTIPNSFLVPAYAYPHKTNCLTPRIFIPLCFCLLLSCLDRTRIIEQRSVLILHIKVMDTFVKTIPSGKRQVKASESHNDAGKRYMVMHTPFADMAGTTSRARSPVGVNGDSRQRLVAERETRQGRQAKAPGDGGFAEHVWSRRTKTMCKDTPGYATHLSLGGHVVLLAPDTVLYLDAEPTLGSRQSSEQGAERSPAQAKSLCSSPLALLACFPATWFSRYLCF</sequence>
<gene>
    <name evidence="2" type="ORF">FUG_LOCUS431754</name>
    <name evidence="1" type="ORF">MDCFG202_LOCUS278310</name>
</gene>
<reference evidence="1" key="2">
    <citation type="submission" date="2021-03" db="EMBL/GenBank/DDBJ databases">
        <authorList>
            <person name="Alouane T."/>
            <person name="Langin T."/>
            <person name="Bonhomme L."/>
        </authorList>
    </citation>
    <scope>NUCLEOTIDE SEQUENCE</scope>
    <source>
        <strain evidence="1">MDC_Fg202</strain>
    </source>
</reference>
<proteinExistence type="predicted"/>
<protein>
    <submittedName>
        <fullName evidence="2">Uncharacterized protein</fullName>
    </submittedName>
</protein>
<dbReference type="AlphaFoldDB" id="A0A4E9EFG3"/>
<reference evidence="2" key="1">
    <citation type="submission" date="2019-04" db="EMBL/GenBank/DDBJ databases">
        <authorList>
            <person name="Melise S."/>
            <person name="Noan J."/>
            <person name="Okalmin O."/>
        </authorList>
    </citation>
    <scope>NUCLEOTIDE SEQUENCE</scope>
    <source>
        <strain evidence="2">FN9</strain>
    </source>
</reference>
<name>A0A4E9EFG3_GIBZA</name>
<evidence type="ECO:0000313" key="2">
    <source>
        <dbReference type="EMBL" id="VIO61622.1"/>
    </source>
</evidence>
<organism evidence="2">
    <name type="scientific">Gibberella zeae</name>
    <name type="common">Wheat head blight fungus</name>
    <name type="synonym">Fusarium graminearum</name>
    <dbReference type="NCBI Taxonomy" id="5518"/>
    <lineage>
        <taxon>Eukaryota</taxon>
        <taxon>Fungi</taxon>
        <taxon>Dikarya</taxon>
        <taxon>Ascomycota</taxon>
        <taxon>Pezizomycotina</taxon>
        <taxon>Sordariomycetes</taxon>
        <taxon>Hypocreomycetidae</taxon>
        <taxon>Hypocreales</taxon>
        <taxon>Nectriaceae</taxon>
        <taxon>Fusarium</taxon>
    </lineage>
</organism>
<evidence type="ECO:0000313" key="1">
    <source>
        <dbReference type="EMBL" id="CAG1986558.1"/>
    </source>
</evidence>
<dbReference type="EMBL" id="CAAKMV010000152">
    <property type="protein sequence ID" value="VIO61622.1"/>
    <property type="molecule type" value="Genomic_DNA"/>
</dbReference>
<dbReference type="Proteomes" id="UP000746612">
    <property type="component" value="Unassembled WGS sequence"/>
</dbReference>